<protein>
    <recommendedName>
        <fullName evidence="5">Phytanoyl-CoA dioxygenase</fullName>
    </recommendedName>
</protein>
<dbReference type="EMBL" id="MBDO02000409">
    <property type="protein sequence ID" value="RLN55808.1"/>
    <property type="molecule type" value="Genomic_DNA"/>
</dbReference>
<sequence>MTPSELAETVHAEGFVALSEDTYVAAESLVETVKAQVLNRYEEFLAQAVAHNLDLTRREHSERLPGFYVREGGRIDMQLSTSAFQTIPLTGETGHLVDMALLKEMATNWQPVLKELFTPDTYRLEYIGCVLSRPGDSDQNWHLDGVHRNQKAQEPVDRLNVFVPLVAITEQTGGTEMKTRSHLHDNGARGTAFEGYADLPSVTACVAAGTPVVMDYRVWHRGITNTSESTVRPLLYFKYTRIVALETAKAPAVEKKRKRITPMLI</sequence>
<dbReference type="EMBL" id="MBAD02000037">
    <property type="protein sequence ID" value="RLN71705.1"/>
    <property type="molecule type" value="Genomic_DNA"/>
</dbReference>
<dbReference type="Proteomes" id="UP000277300">
    <property type="component" value="Unassembled WGS sequence"/>
</dbReference>
<dbReference type="AlphaFoldDB" id="A0A3F2RFN7"/>
<evidence type="ECO:0000313" key="3">
    <source>
        <dbReference type="Proteomes" id="UP000277300"/>
    </source>
</evidence>
<dbReference type="SUPFAM" id="SSF51197">
    <property type="entry name" value="Clavaminate synthase-like"/>
    <property type="match status" value="1"/>
</dbReference>
<accession>A0A3F2RFN7</accession>
<evidence type="ECO:0008006" key="5">
    <source>
        <dbReference type="Google" id="ProtNLM"/>
    </source>
</evidence>
<dbReference type="Pfam" id="PF05721">
    <property type="entry name" value="PhyH"/>
    <property type="match status" value="1"/>
</dbReference>
<dbReference type="InterPro" id="IPR051961">
    <property type="entry name" value="Fungal_Metabolite_Diox"/>
</dbReference>
<evidence type="ECO:0000313" key="4">
    <source>
        <dbReference type="Proteomes" id="UP000284657"/>
    </source>
</evidence>
<dbReference type="PANTHER" id="PTHR37563:SF2">
    <property type="entry name" value="PHYTANOYL-COA DIOXYGENASE FAMILY PROTEIN (AFU_ORTHOLOGUE AFUA_2G03330)"/>
    <property type="match status" value="1"/>
</dbReference>
<proteinExistence type="predicted"/>
<comment type="caution">
    <text evidence="1">The sequence shown here is derived from an EMBL/GenBank/DDBJ whole genome shotgun (WGS) entry which is preliminary data.</text>
</comment>
<evidence type="ECO:0000313" key="1">
    <source>
        <dbReference type="EMBL" id="RLN55808.1"/>
    </source>
</evidence>
<dbReference type="PANTHER" id="PTHR37563">
    <property type="entry name" value="PHYTANOYL-COA DIOXYGENASE FAMILY PROTEIN (AFU_ORTHOLOGUE AFUA_2G03330)"/>
    <property type="match status" value="1"/>
</dbReference>
<evidence type="ECO:0000313" key="2">
    <source>
        <dbReference type="EMBL" id="RLN71705.1"/>
    </source>
</evidence>
<name>A0A3F2RFN7_9STRA</name>
<dbReference type="Proteomes" id="UP000284657">
    <property type="component" value="Unassembled WGS sequence"/>
</dbReference>
<gene>
    <name evidence="2" type="ORF">BBJ29_006689</name>
    <name evidence="1" type="ORF">BBP00_00008345</name>
</gene>
<reference evidence="3 4" key="1">
    <citation type="submission" date="2018-07" db="EMBL/GenBank/DDBJ databases">
        <title>Genome sequencing of oomycete isolates from Chile give support for New Zealand origin for Phytophthora kernoviae and make available the first Nothophytophthora sp. genome.</title>
        <authorList>
            <person name="Studholme D.J."/>
            <person name="Sanfuentes E."/>
            <person name="Panda P."/>
            <person name="Hill R."/>
            <person name="Sambles C."/>
            <person name="Grant M."/>
            <person name="Williams N.M."/>
            <person name="Mcdougal R.L."/>
        </authorList>
    </citation>
    <scope>NUCLEOTIDE SEQUENCE [LARGE SCALE GENOMIC DNA]</scope>
    <source>
        <strain evidence="1">Chile6</strain>
        <strain evidence="2">Chile7</strain>
    </source>
</reference>
<dbReference type="OrthoDB" id="420046at2759"/>
<dbReference type="InterPro" id="IPR008775">
    <property type="entry name" value="Phytyl_CoA_dOase-like"/>
</dbReference>
<organism evidence="1 3">
    <name type="scientific">Phytophthora kernoviae</name>
    <dbReference type="NCBI Taxonomy" id="325452"/>
    <lineage>
        <taxon>Eukaryota</taxon>
        <taxon>Sar</taxon>
        <taxon>Stramenopiles</taxon>
        <taxon>Oomycota</taxon>
        <taxon>Peronosporomycetes</taxon>
        <taxon>Peronosporales</taxon>
        <taxon>Peronosporaceae</taxon>
        <taxon>Phytophthora</taxon>
    </lineage>
</organism>
<dbReference type="Gene3D" id="2.60.120.620">
    <property type="entry name" value="q2cbj1_9rhob like domain"/>
    <property type="match status" value="1"/>
</dbReference>